<feature type="signal peptide" evidence="3">
    <location>
        <begin position="1"/>
        <end position="20"/>
    </location>
</feature>
<dbReference type="Pfam" id="PF00884">
    <property type="entry name" value="Sulfatase"/>
    <property type="match status" value="1"/>
</dbReference>
<accession>A0AA49GMR8</accession>
<evidence type="ECO:0000256" key="1">
    <source>
        <dbReference type="ARBA" id="ARBA00022723"/>
    </source>
</evidence>
<evidence type="ECO:0000256" key="2">
    <source>
        <dbReference type="ARBA" id="ARBA00022801"/>
    </source>
</evidence>
<dbReference type="SUPFAM" id="SSF53649">
    <property type="entry name" value="Alkaline phosphatase-like"/>
    <property type="match status" value="1"/>
</dbReference>
<dbReference type="Gene3D" id="3.40.720.10">
    <property type="entry name" value="Alkaline Phosphatase, subunit A"/>
    <property type="match status" value="1"/>
</dbReference>
<dbReference type="InterPro" id="IPR017850">
    <property type="entry name" value="Alkaline_phosphatase_core_sf"/>
</dbReference>
<dbReference type="AlphaFoldDB" id="A0AA49GMR8"/>
<sequence length="509" mass="57246">MRTTLLILLFPLLWSCHSSETSEASQNPPTLQNILIIIGDDHSANVLGAYGNNLIKTPNLDRMAAKGVRFNRAYANAPLCSASRQCLITGRYPHATGVTLLQTSFPEEQITIADHLKQQGYATGIIGKNHFNNTKSHGFDVKIERSDYNEHHAANPGQAVPDSIATRPPWKPFRDPARIWLNAEALPGGAYDADDIGTWYSKQANQFLADHQAEPFCLVLGYHEPHSPFNFPIEYFQKYDPANMPLPTGSAEDDRWIPEIFRDLTEEERKGIISAYYSSVEYLDKNVGMVLDQLDSLGLTENTLVVYLGDHGYLLNDHQRFEKHMMWEPAVRAPLIFQGGRQFPQGLALDPMVEFVDIVPTLLEAIQAPALPTGQGKSLIPLIKRDTNKHKDYIFSEFLADNKAMVRSNRWKYIFTTGKRDLAQGYATGFPAPGITHRLYDEVNDPDETTNRATDPALADTLLHMQEVLIDWFRQTHPNPDTVSREMSIEQQLVSFCEPPDANANTQAK</sequence>
<evidence type="ECO:0000313" key="5">
    <source>
        <dbReference type="EMBL" id="WKN36273.1"/>
    </source>
</evidence>
<evidence type="ECO:0000256" key="3">
    <source>
        <dbReference type="SAM" id="SignalP"/>
    </source>
</evidence>
<evidence type="ECO:0000259" key="4">
    <source>
        <dbReference type="Pfam" id="PF00884"/>
    </source>
</evidence>
<keyword evidence="3" id="KW-0732">Signal</keyword>
<keyword evidence="1" id="KW-0479">Metal-binding</keyword>
<dbReference type="PANTHER" id="PTHR45953:SF1">
    <property type="entry name" value="IDURONATE 2-SULFATASE"/>
    <property type="match status" value="1"/>
</dbReference>
<dbReference type="InterPro" id="IPR000917">
    <property type="entry name" value="Sulfatase_N"/>
</dbReference>
<dbReference type="PANTHER" id="PTHR45953">
    <property type="entry name" value="IDURONATE 2-SULFATASE"/>
    <property type="match status" value="1"/>
</dbReference>
<dbReference type="GO" id="GO:0005737">
    <property type="term" value="C:cytoplasm"/>
    <property type="evidence" value="ECO:0007669"/>
    <property type="project" value="TreeGrafter"/>
</dbReference>
<dbReference type="GO" id="GO:0008484">
    <property type="term" value="F:sulfuric ester hydrolase activity"/>
    <property type="evidence" value="ECO:0007669"/>
    <property type="project" value="TreeGrafter"/>
</dbReference>
<proteinExistence type="predicted"/>
<feature type="chain" id="PRO_5041225913" evidence="3">
    <location>
        <begin position="21"/>
        <end position="509"/>
    </location>
</feature>
<dbReference type="EMBL" id="CP120682">
    <property type="protein sequence ID" value="WKN36273.1"/>
    <property type="molecule type" value="Genomic_DNA"/>
</dbReference>
<dbReference type="GO" id="GO:0046872">
    <property type="term" value="F:metal ion binding"/>
    <property type="evidence" value="ECO:0007669"/>
    <property type="project" value="UniProtKB-KW"/>
</dbReference>
<name>A0AA49GMR8_9BACT</name>
<keyword evidence="2 5" id="KW-0378">Hydrolase</keyword>
<reference evidence="5" key="1">
    <citation type="journal article" date="2023" name="Comput. Struct. Biotechnol. J.">
        <title>Discovery of a novel marine Bacteroidetes with a rich repertoire of carbohydrate-active enzymes.</title>
        <authorList>
            <person name="Chen B."/>
            <person name="Liu G."/>
            <person name="Chen Q."/>
            <person name="Wang H."/>
            <person name="Liu L."/>
            <person name="Tang K."/>
        </authorList>
    </citation>
    <scope>NUCLEOTIDE SEQUENCE</scope>
    <source>
        <strain evidence="5">TK19036</strain>
    </source>
</reference>
<organism evidence="5">
    <name type="scientific">Roseihalotalea indica</name>
    <dbReference type="NCBI Taxonomy" id="2867963"/>
    <lineage>
        <taxon>Bacteria</taxon>
        <taxon>Pseudomonadati</taxon>
        <taxon>Bacteroidota</taxon>
        <taxon>Cytophagia</taxon>
        <taxon>Cytophagales</taxon>
        <taxon>Catalimonadaceae</taxon>
        <taxon>Roseihalotalea</taxon>
    </lineage>
</organism>
<protein>
    <submittedName>
        <fullName evidence="5">Sulfatase-like hydrolase/transferase</fullName>
    </submittedName>
</protein>
<gene>
    <name evidence="5" type="ORF">K4G66_28315</name>
</gene>
<feature type="domain" description="Sulfatase N-terminal" evidence="4">
    <location>
        <begin position="32"/>
        <end position="366"/>
    </location>
</feature>
<reference evidence="5" key="2">
    <citation type="journal article" date="2024" name="Antonie Van Leeuwenhoek">
        <title>Roseihalotalea indica gen. nov., sp. nov., a halophilic Bacteroidetes from mesopelagic Southwest Indian Ocean with higher carbohydrate metabolic potential.</title>
        <authorList>
            <person name="Chen B."/>
            <person name="Zhang M."/>
            <person name="Lin D."/>
            <person name="Ye J."/>
            <person name="Tang K."/>
        </authorList>
    </citation>
    <scope>NUCLEOTIDE SEQUENCE</scope>
    <source>
        <strain evidence="5">TK19036</strain>
    </source>
</reference>